<keyword evidence="2" id="KW-1185">Reference proteome</keyword>
<dbReference type="Proteomes" id="UP000516028">
    <property type="component" value="Chromosome"/>
</dbReference>
<sequence>MPMNAERGMSLVELMVGLALGLLVIAMALVLLQTSQSISTTVAESTNLRQDANVAMRIMGQQIRQAGSIALNLQPLIGSNLETAALRPVIFEPILNAGEPAKSVDSFIPGISSPAISKSMGDALRIDYENFIESLIADSSRPAWDSVLRDCLGQNKSNRLLSPTISSAFFLRDGNLMCTGVAGTPQPIIANVKDFAVRLLLKTSSSAREGTPQFQYSSPKDVNANPQRWRDVQAVEVCMELESPRIKMPDVENQYQQCDGKMQVRHGRLVLVARQLFHIRSSGE</sequence>
<proteinExistence type="predicted"/>
<dbReference type="RefSeq" id="WP_187723038.1">
    <property type="nucleotide sequence ID" value="NZ_CP060783.1"/>
</dbReference>
<protein>
    <submittedName>
        <fullName evidence="1">Prepilin-type N-terminal cleavage/methylation domain-containing protein</fullName>
    </submittedName>
</protein>
<name>A0A7H0GGA9_9BURK</name>
<accession>A0A7H0GGA9</accession>
<dbReference type="EMBL" id="CP060783">
    <property type="protein sequence ID" value="QNP47325.1"/>
    <property type="molecule type" value="Genomic_DNA"/>
</dbReference>
<dbReference type="KEGG" id="daer:H9K75_13270"/>
<dbReference type="InterPro" id="IPR012902">
    <property type="entry name" value="N_methyl_site"/>
</dbReference>
<dbReference type="PROSITE" id="PS00409">
    <property type="entry name" value="PROKAR_NTER_METHYL"/>
    <property type="match status" value="1"/>
</dbReference>
<reference evidence="1 2" key="1">
    <citation type="submission" date="2020-08" db="EMBL/GenBank/DDBJ databases">
        <title>Genome sequence of Diaphorobacter aerolatus KACC 16536T.</title>
        <authorList>
            <person name="Hyun D.-W."/>
            <person name="Bae J.-W."/>
        </authorList>
    </citation>
    <scope>NUCLEOTIDE SEQUENCE [LARGE SCALE GENOMIC DNA]</scope>
    <source>
        <strain evidence="1 2">KACC 16536</strain>
    </source>
</reference>
<gene>
    <name evidence="1" type="ORF">H9K75_13270</name>
</gene>
<evidence type="ECO:0000313" key="1">
    <source>
        <dbReference type="EMBL" id="QNP47325.1"/>
    </source>
</evidence>
<evidence type="ECO:0000313" key="2">
    <source>
        <dbReference type="Proteomes" id="UP000516028"/>
    </source>
</evidence>
<dbReference type="Pfam" id="PF07963">
    <property type="entry name" value="N_methyl"/>
    <property type="match status" value="1"/>
</dbReference>
<dbReference type="AlphaFoldDB" id="A0A7H0GGA9"/>
<organism evidence="1 2">
    <name type="scientific">Diaphorobacter aerolatus</name>
    <dbReference type="NCBI Taxonomy" id="1288495"/>
    <lineage>
        <taxon>Bacteria</taxon>
        <taxon>Pseudomonadati</taxon>
        <taxon>Pseudomonadota</taxon>
        <taxon>Betaproteobacteria</taxon>
        <taxon>Burkholderiales</taxon>
        <taxon>Comamonadaceae</taxon>
        <taxon>Diaphorobacter</taxon>
    </lineage>
</organism>